<dbReference type="AlphaFoldDB" id="A0AAE1A249"/>
<reference evidence="1" key="1">
    <citation type="journal article" date="2023" name="G3 (Bethesda)">
        <title>A reference genome for the long-term kleptoplast-retaining sea slug Elysia crispata morphotype clarki.</title>
        <authorList>
            <person name="Eastman K.E."/>
            <person name="Pendleton A.L."/>
            <person name="Shaikh M.A."/>
            <person name="Suttiyut T."/>
            <person name="Ogas R."/>
            <person name="Tomko P."/>
            <person name="Gavelis G."/>
            <person name="Widhalm J.R."/>
            <person name="Wisecaver J.H."/>
        </authorList>
    </citation>
    <scope>NUCLEOTIDE SEQUENCE</scope>
    <source>
        <strain evidence="1">ECLA1</strain>
    </source>
</reference>
<dbReference type="EMBL" id="JAWDGP010002774">
    <property type="protein sequence ID" value="KAK3779994.1"/>
    <property type="molecule type" value="Genomic_DNA"/>
</dbReference>
<comment type="caution">
    <text evidence="1">The sequence shown here is derived from an EMBL/GenBank/DDBJ whole genome shotgun (WGS) entry which is preliminary data.</text>
</comment>
<evidence type="ECO:0000313" key="2">
    <source>
        <dbReference type="Proteomes" id="UP001283361"/>
    </source>
</evidence>
<keyword evidence="2" id="KW-1185">Reference proteome</keyword>
<sequence>MSPYIRKSILSSMIRATLLKERCGNLLNLSVNSEDDKECDDYEMMNHHLPSSRNAENSQPFPVVNCPPEVVEDVRTGWSGALPPTGLSLRSTFQGH</sequence>
<protein>
    <submittedName>
        <fullName evidence="1">Uncharacterized protein</fullName>
    </submittedName>
</protein>
<accession>A0AAE1A249</accession>
<evidence type="ECO:0000313" key="1">
    <source>
        <dbReference type="EMBL" id="KAK3779994.1"/>
    </source>
</evidence>
<organism evidence="1 2">
    <name type="scientific">Elysia crispata</name>
    <name type="common">lettuce slug</name>
    <dbReference type="NCBI Taxonomy" id="231223"/>
    <lineage>
        <taxon>Eukaryota</taxon>
        <taxon>Metazoa</taxon>
        <taxon>Spiralia</taxon>
        <taxon>Lophotrochozoa</taxon>
        <taxon>Mollusca</taxon>
        <taxon>Gastropoda</taxon>
        <taxon>Heterobranchia</taxon>
        <taxon>Euthyneura</taxon>
        <taxon>Panpulmonata</taxon>
        <taxon>Sacoglossa</taxon>
        <taxon>Placobranchoidea</taxon>
        <taxon>Plakobranchidae</taxon>
        <taxon>Elysia</taxon>
    </lineage>
</organism>
<name>A0AAE1A249_9GAST</name>
<gene>
    <name evidence="1" type="ORF">RRG08_028420</name>
</gene>
<proteinExistence type="predicted"/>
<dbReference type="Proteomes" id="UP001283361">
    <property type="component" value="Unassembled WGS sequence"/>
</dbReference>